<dbReference type="EMBL" id="JABBZM010000002">
    <property type="protein sequence ID" value="NMV36807.1"/>
    <property type="molecule type" value="Genomic_DNA"/>
</dbReference>
<dbReference type="CDD" id="cd00037">
    <property type="entry name" value="CLECT"/>
    <property type="match status" value="1"/>
</dbReference>
<proteinExistence type="predicted"/>
<evidence type="ECO:0000313" key="2">
    <source>
        <dbReference type="Proteomes" id="UP000575469"/>
    </source>
</evidence>
<evidence type="ECO:0000313" key="1">
    <source>
        <dbReference type="EMBL" id="NMV36807.1"/>
    </source>
</evidence>
<accession>A0A848NUH3</accession>
<reference evidence="1 2" key="1">
    <citation type="submission" date="2020-04" db="EMBL/GenBank/DDBJ databases">
        <title>Ralstonia insidiosa genome sequencing and assembly.</title>
        <authorList>
            <person name="Martins R.C.R."/>
            <person name="Perdigao-Neto L.V."/>
            <person name="Levin A.S.S."/>
            <person name="Costa S.F."/>
        </authorList>
    </citation>
    <scope>NUCLEOTIDE SEQUENCE [LARGE SCALE GENOMIC DNA]</scope>
    <source>
        <strain evidence="1 2">5047</strain>
    </source>
</reference>
<gene>
    <name evidence="1" type="ORF">HGR00_02660</name>
</gene>
<dbReference type="AlphaFoldDB" id="A0A848NUH3"/>
<protein>
    <submittedName>
        <fullName evidence="1">DUF1566 domain-containing protein</fullName>
    </submittedName>
</protein>
<organism evidence="1 2">
    <name type="scientific">Ralstonia insidiosa</name>
    <dbReference type="NCBI Taxonomy" id="190721"/>
    <lineage>
        <taxon>Bacteria</taxon>
        <taxon>Pseudomonadati</taxon>
        <taxon>Pseudomonadota</taxon>
        <taxon>Betaproteobacteria</taxon>
        <taxon>Burkholderiales</taxon>
        <taxon>Burkholderiaceae</taxon>
        <taxon>Ralstonia</taxon>
    </lineage>
</organism>
<name>A0A848NUH3_9RALS</name>
<dbReference type="RefSeq" id="WP_169339164.1">
    <property type="nucleotide sequence ID" value="NZ_JABBZM010000002.1"/>
</dbReference>
<sequence length="157" mass="17628">MTPTLEAVKAVEAKQAEIVAMIEAIKRQTQTTEVRIDAVTIPLAAGERLAGPILNEDGKISHYVILLPGEAEEVTWADACKWAEEQGGALPDRREQSLLYANLKAEFQPAWYWSGQAHETNSGWAWFQYFDNGNQSYSSLTYELRARAVRRFIPSVI</sequence>
<comment type="caution">
    <text evidence="1">The sequence shown here is derived from an EMBL/GenBank/DDBJ whole genome shotgun (WGS) entry which is preliminary data.</text>
</comment>
<dbReference type="Proteomes" id="UP000575469">
    <property type="component" value="Unassembled WGS sequence"/>
</dbReference>